<sequence length="75" mass="7916">MLAPAQQRIAGRSRERGEVKCRSRGPVPADWMQGDDCGLRGALHARLPHAVGCGAVAPTAMSAPSGVPRRTRITV</sequence>
<accession>A0A4Z2I2Y1</accession>
<gene>
    <name evidence="2" type="ORF">EYF80_018025</name>
</gene>
<keyword evidence="3" id="KW-1185">Reference proteome</keyword>
<organism evidence="2 3">
    <name type="scientific">Liparis tanakae</name>
    <name type="common">Tanaka's snailfish</name>
    <dbReference type="NCBI Taxonomy" id="230148"/>
    <lineage>
        <taxon>Eukaryota</taxon>
        <taxon>Metazoa</taxon>
        <taxon>Chordata</taxon>
        <taxon>Craniata</taxon>
        <taxon>Vertebrata</taxon>
        <taxon>Euteleostomi</taxon>
        <taxon>Actinopterygii</taxon>
        <taxon>Neopterygii</taxon>
        <taxon>Teleostei</taxon>
        <taxon>Neoteleostei</taxon>
        <taxon>Acanthomorphata</taxon>
        <taxon>Eupercaria</taxon>
        <taxon>Perciformes</taxon>
        <taxon>Cottioidei</taxon>
        <taxon>Cottales</taxon>
        <taxon>Liparidae</taxon>
        <taxon>Liparis</taxon>
    </lineage>
</organism>
<feature type="region of interest" description="Disordered" evidence="1">
    <location>
        <begin position="1"/>
        <end position="25"/>
    </location>
</feature>
<dbReference type="AlphaFoldDB" id="A0A4Z2I2Y1"/>
<name>A0A4Z2I2Y1_9TELE</name>
<proteinExistence type="predicted"/>
<dbReference type="EMBL" id="SRLO01000146">
    <property type="protein sequence ID" value="TNN71674.1"/>
    <property type="molecule type" value="Genomic_DNA"/>
</dbReference>
<protein>
    <submittedName>
        <fullName evidence="2">Uncharacterized protein</fullName>
    </submittedName>
</protein>
<comment type="caution">
    <text evidence="2">The sequence shown here is derived from an EMBL/GenBank/DDBJ whole genome shotgun (WGS) entry which is preliminary data.</text>
</comment>
<feature type="compositionally biased region" description="Basic and acidic residues" evidence="1">
    <location>
        <begin position="12"/>
        <end position="21"/>
    </location>
</feature>
<evidence type="ECO:0000313" key="3">
    <source>
        <dbReference type="Proteomes" id="UP000314294"/>
    </source>
</evidence>
<reference evidence="2 3" key="1">
    <citation type="submission" date="2019-03" db="EMBL/GenBank/DDBJ databases">
        <title>First draft genome of Liparis tanakae, snailfish: a comprehensive survey of snailfish specific genes.</title>
        <authorList>
            <person name="Kim W."/>
            <person name="Song I."/>
            <person name="Jeong J.-H."/>
            <person name="Kim D."/>
            <person name="Kim S."/>
            <person name="Ryu S."/>
            <person name="Song J.Y."/>
            <person name="Lee S.K."/>
        </authorList>
    </citation>
    <scope>NUCLEOTIDE SEQUENCE [LARGE SCALE GENOMIC DNA]</scope>
    <source>
        <tissue evidence="2">Muscle</tissue>
    </source>
</reference>
<evidence type="ECO:0000313" key="2">
    <source>
        <dbReference type="EMBL" id="TNN71674.1"/>
    </source>
</evidence>
<dbReference type="Proteomes" id="UP000314294">
    <property type="component" value="Unassembled WGS sequence"/>
</dbReference>
<evidence type="ECO:0000256" key="1">
    <source>
        <dbReference type="SAM" id="MobiDB-lite"/>
    </source>
</evidence>